<evidence type="ECO:0000313" key="2">
    <source>
        <dbReference type="Proteomes" id="UP000054977"/>
    </source>
</evidence>
<name>A0A158HE87_9BURK</name>
<evidence type="ECO:0000313" key="1">
    <source>
        <dbReference type="EMBL" id="SAL42685.1"/>
    </source>
</evidence>
<protein>
    <submittedName>
        <fullName evidence="1">Uncharacterized protein</fullName>
    </submittedName>
</protein>
<gene>
    <name evidence="1" type="ORF">AWB65_03254</name>
</gene>
<dbReference type="Proteomes" id="UP000054977">
    <property type="component" value="Unassembled WGS sequence"/>
</dbReference>
<organism evidence="1 2">
    <name type="scientific">Caballeronia humi</name>
    <dbReference type="NCBI Taxonomy" id="326474"/>
    <lineage>
        <taxon>Bacteria</taxon>
        <taxon>Pseudomonadati</taxon>
        <taxon>Pseudomonadota</taxon>
        <taxon>Betaproteobacteria</taxon>
        <taxon>Burkholderiales</taxon>
        <taxon>Burkholderiaceae</taxon>
        <taxon>Caballeronia</taxon>
    </lineage>
</organism>
<sequence length="51" mass="5677">MLDLIALWLPLIRDAFRKPALSLMRTPPGDADRRLIVVQVIQEGALLAIVP</sequence>
<proteinExistence type="predicted"/>
<comment type="caution">
    <text evidence="1">The sequence shown here is derived from an EMBL/GenBank/DDBJ whole genome shotgun (WGS) entry which is preliminary data.</text>
</comment>
<reference evidence="1" key="1">
    <citation type="submission" date="2016-01" db="EMBL/GenBank/DDBJ databases">
        <authorList>
            <person name="Peeters C."/>
        </authorList>
    </citation>
    <scope>NUCLEOTIDE SEQUENCE [LARGE SCALE GENOMIC DNA]</scope>
    <source>
        <strain evidence="1">LMG 22934</strain>
    </source>
</reference>
<dbReference type="EMBL" id="FCNW02000015">
    <property type="protein sequence ID" value="SAL42685.1"/>
    <property type="molecule type" value="Genomic_DNA"/>
</dbReference>
<dbReference type="AlphaFoldDB" id="A0A158HE87"/>
<accession>A0A158HE87</accession>
<keyword evidence="2" id="KW-1185">Reference proteome</keyword>